<accession>A0AAV5VPG9</accession>
<feature type="transmembrane region" description="Helical" evidence="2">
    <location>
        <begin position="66"/>
        <end position="87"/>
    </location>
</feature>
<protein>
    <recommendedName>
        <fullName evidence="5">G protein-coupled receptor</fullName>
    </recommendedName>
</protein>
<sequence>GTAIRVPTEDPGLHSPNQSRHPSTLLGSCAALVGGLVCLAISNIFSILIIVLGALNVDNCPVQPMIPIYLIVSGALAIVSSALRYYVNWKTMQARPDKYEQPTLISVFVGISGLFGIVWLILGMVWTFGANPGYETASPRYCDYWTYMVSYVSFLVLFALLAASCCCCVCAVAAAAALADGERERRQG</sequence>
<dbReference type="AlphaFoldDB" id="A0AAV5VPG9"/>
<feature type="non-terminal residue" evidence="3">
    <location>
        <position position="1"/>
    </location>
</feature>
<dbReference type="PANTHER" id="PTHR33444">
    <property type="entry name" value="SI:DKEY-19B23.12-RELATED"/>
    <property type="match status" value="1"/>
</dbReference>
<name>A0AAV5VPG9_9BILA</name>
<proteinExistence type="predicted"/>
<keyword evidence="2" id="KW-1133">Transmembrane helix</keyword>
<keyword evidence="4" id="KW-1185">Reference proteome</keyword>
<organism evidence="3 4">
    <name type="scientific">Pristionchus fissidentatus</name>
    <dbReference type="NCBI Taxonomy" id="1538716"/>
    <lineage>
        <taxon>Eukaryota</taxon>
        <taxon>Metazoa</taxon>
        <taxon>Ecdysozoa</taxon>
        <taxon>Nematoda</taxon>
        <taxon>Chromadorea</taxon>
        <taxon>Rhabditida</taxon>
        <taxon>Rhabditina</taxon>
        <taxon>Diplogasteromorpha</taxon>
        <taxon>Diplogasteroidea</taxon>
        <taxon>Neodiplogasteridae</taxon>
        <taxon>Pristionchus</taxon>
    </lineage>
</organism>
<feature type="transmembrane region" description="Helical" evidence="2">
    <location>
        <begin position="107"/>
        <end position="128"/>
    </location>
</feature>
<dbReference type="Proteomes" id="UP001432322">
    <property type="component" value="Unassembled WGS sequence"/>
</dbReference>
<evidence type="ECO:0000313" key="3">
    <source>
        <dbReference type="EMBL" id="GMT19674.1"/>
    </source>
</evidence>
<evidence type="ECO:0000313" key="4">
    <source>
        <dbReference type="Proteomes" id="UP001432322"/>
    </source>
</evidence>
<feature type="non-terminal residue" evidence="3">
    <location>
        <position position="188"/>
    </location>
</feature>
<dbReference type="InterPro" id="IPR040350">
    <property type="entry name" value="TMEM272"/>
</dbReference>
<keyword evidence="2" id="KW-0812">Transmembrane</keyword>
<gene>
    <name evidence="3" type="ORF">PFISCL1PPCAC_10971</name>
</gene>
<evidence type="ECO:0000256" key="2">
    <source>
        <dbReference type="SAM" id="Phobius"/>
    </source>
</evidence>
<reference evidence="3" key="1">
    <citation type="submission" date="2023-10" db="EMBL/GenBank/DDBJ databases">
        <title>Genome assembly of Pristionchus species.</title>
        <authorList>
            <person name="Yoshida K."/>
            <person name="Sommer R.J."/>
        </authorList>
    </citation>
    <scope>NUCLEOTIDE SEQUENCE</scope>
    <source>
        <strain evidence="3">RS5133</strain>
    </source>
</reference>
<comment type="caution">
    <text evidence="3">The sequence shown here is derived from an EMBL/GenBank/DDBJ whole genome shotgun (WGS) entry which is preliminary data.</text>
</comment>
<feature type="transmembrane region" description="Helical" evidence="2">
    <location>
        <begin position="25"/>
        <end position="54"/>
    </location>
</feature>
<feature type="region of interest" description="Disordered" evidence="1">
    <location>
        <begin position="1"/>
        <end position="21"/>
    </location>
</feature>
<evidence type="ECO:0000256" key="1">
    <source>
        <dbReference type="SAM" id="MobiDB-lite"/>
    </source>
</evidence>
<dbReference type="PANTHER" id="PTHR33444:SF7">
    <property type="entry name" value="TRANSMEMBRANE PROTEIN 272"/>
    <property type="match status" value="1"/>
</dbReference>
<keyword evidence="2" id="KW-0472">Membrane</keyword>
<evidence type="ECO:0008006" key="5">
    <source>
        <dbReference type="Google" id="ProtNLM"/>
    </source>
</evidence>
<dbReference type="EMBL" id="BTSY01000003">
    <property type="protein sequence ID" value="GMT19674.1"/>
    <property type="molecule type" value="Genomic_DNA"/>
</dbReference>
<feature type="transmembrane region" description="Helical" evidence="2">
    <location>
        <begin position="148"/>
        <end position="179"/>
    </location>
</feature>